<dbReference type="EMBL" id="CP101637">
    <property type="protein sequence ID" value="WMT82302.1"/>
    <property type="molecule type" value="Genomic_DNA"/>
</dbReference>
<sequence>MRFLAEDTGAKIKFNLESHLPSAINNKHLVKLGSAIGDEIFKDKFILGEKPYLAGDNAAYYFQQIPGLRIVFFAEKENEINYPLHNSKFDFNEDIFSYSLRTIYNIILNL</sequence>
<evidence type="ECO:0000313" key="1">
    <source>
        <dbReference type="EMBL" id="WMT82302.1"/>
    </source>
</evidence>
<dbReference type="SUPFAM" id="SSF53187">
    <property type="entry name" value="Zn-dependent exopeptidases"/>
    <property type="match status" value="1"/>
</dbReference>
<dbReference type="Gene3D" id="3.30.70.360">
    <property type="match status" value="1"/>
</dbReference>
<accession>A0ABY9Q6U6</accession>
<reference evidence="1 2" key="1">
    <citation type="submission" date="2022-07" db="EMBL/GenBank/DDBJ databases">
        <title>Genome sequence of Terrisporobacter mayombei DSM6539.</title>
        <authorList>
            <person name="Boeer T."/>
            <person name="Bengelsdorf F.R."/>
            <person name="Daniel R."/>
            <person name="Poehlein A."/>
        </authorList>
    </citation>
    <scope>NUCLEOTIDE SEQUENCE [LARGE SCALE GENOMIC DNA]</scope>
    <source>
        <strain evidence="1 2">DSM 6539</strain>
    </source>
</reference>
<dbReference type="Proteomes" id="UP001235030">
    <property type="component" value="Chromosome"/>
</dbReference>
<evidence type="ECO:0008006" key="3">
    <source>
        <dbReference type="Google" id="ProtNLM"/>
    </source>
</evidence>
<organism evidence="1 2">
    <name type="scientific">Terrisporobacter mayombei</name>
    <dbReference type="NCBI Taxonomy" id="1541"/>
    <lineage>
        <taxon>Bacteria</taxon>
        <taxon>Bacillati</taxon>
        <taxon>Bacillota</taxon>
        <taxon>Clostridia</taxon>
        <taxon>Peptostreptococcales</taxon>
        <taxon>Peptostreptococcaceae</taxon>
        <taxon>Terrisporobacter</taxon>
    </lineage>
</organism>
<evidence type="ECO:0000313" key="2">
    <source>
        <dbReference type="Proteomes" id="UP001235030"/>
    </source>
</evidence>
<name>A0ABY9Q6U6_9FIRM</name>
<protein>
    <recommendedName>
        <fullName evidence="3">Peptidase M28 domain-containing protein</fullName>
    </recommendedName>
</protein>
<proteinExistence type="predicted"/>
<dbReference type="Gene3D" id="3.40.630.10">
    <property type="entry name" value="Zn peptidases"/>
    <property type="match status" value="1"/>
</dbReference>
<keyword evidence="2" id="KW-1185">Reference proteome</keyword>
<gene>
    <name evidence="1" type="ORF">TEMA_26640</name>
</gene>
<dbReference type="RefSeq" id="WP_228105851.1">
    <property type="nucleotide sequence ID" value="NZ_CP101637.1"/>
</dbReference>